<dbReference type="NCBIfam" id="TIGR02937">
    <property type="entry name" value="sigma70-ECF"/>
    <property type="match status" value="1"/>
</dbReference>
<dbReference type="Pfam" id="PF04542">
    <property type="entry name" value="Sigma70_r2"/>
    <property type="match status" value="1"/>
</dbReference>
<evidence type="ECO:0000259" key="7">
    <source>
        <dbReference type="Pfam" id="PF08281"/>
    </source>
</evidence>
<keyword evidence="5" id="KW-0804">Transcription</keyword>
<comment type="similarity">
    <text evidence="1">Belongs to the sigma-70 factor family. ECF subfamily.</text>
</comment>
<comment type="caution">
    <text evidence="8">The sequence shown here is derived from an EMBL/GenBank/DDBJ whole genome shotgun (WGS) entry which is preliminary data.</text>
</comment>
<dbReference type="InterPro" id="IPR007627">
    <property type="entry name" value="RNA_pol_sigma70_r2"/>
</dbReference>
<dbReference type="PANTHER" id="PTHR43133">
    <property type="entry name" value="RNA POLYMERASE ECF-TYPE SIGMA FACTO"/>
    <property type="match status" value="1"/>
</dbReference>
<name>A0A4R4P1N1_9ACTN</name>
<dbReference type="InterPro" id="IPR013249">
    <property type="entry name" value="RNA_pol_sigma70_r4_t2"/>
</dbReference>
<dbReference type="InterPro" id="IPR036388">
    <property type="entry name" value="WH-like_DNA-bd_sf"/>
</dbReference>
<dbReference type="Gene3D" id="1.10.10.10">
    <property type="entry name" value="Winged helix-like DNA-binding domain superfamily/Winged helix DNA-binding domain"/>
    <property type="match status" value="1"/>
</dbReference>
<dbReference type="InterPro" id="IPR039425">
    <property type="entry name" value="RNA_pol_sigma-70-like"/>
</dbReference>
<reference evidence="8 9" key="1">
    <citation type="submission" date="2019-03" db="EMBL/GenBank/DDBJ databases">
        <title>Draft genome sequences of novel Actinobacteria.</title>
        <authorList>
            <person name="Sahin N."/>
            <person name="Ay H."/>
            <person name="Saygin H."/>
        </authorList>
    </citation>
    <scope>NUCLEOTIDE SEQUENCE [LARGE SCALE GENOMIC DNA]</scope>
    <source>
        <strain evidence="8 9">JCM 30547</strain>
    </source>
</reference>
<evidence type="ECO:0000256" key="1">
    <source>
        <dbReference type="ARBA" id="ARBA00010641"/>
    </source>
</evidence>
<dbReference type="SUPFAM" id="SSF88659">
    <property type="entry name" value="Sigma3 and sigma4 domains of RNA polymerase sigma factors"/>
    <property type="match status" value="1"/>
</dbReference>
<dbReference type="OrthoDB" id="3688906at2"/>
<keyword evidence="3" id="KW-0731">Sigma factor</keyword>
<dbReference type="GO" id="GO:0003677">
    <property type="term" value="F:DNA binding"/>
    <property type="evidence" value="ECO:0007669"/>
    <property type="project" value="UniProtKB-KW"/>
</dbReference>
<dbReference type="GO" id="GO:0006352">
    <property type="term" value="P:DNA-templated transcription initiation"/>
    <property type="evidence" value="ECO:0007669"/>
    <property type="project" value="InterPro"/>
</dbReference>
<dbReference type="Proteomes" id="UP000295075">
    <property type="component" value="Unassembled WGS sequence"/>
</dbReference>
<gene>
    <name evidence="8" type="ORF">E1261_42840</name>
</gene>
<keyword evidence="2" id="KW-0805">Transcription regulation</keyword>
<evidence type="ECO:0000259" key="6">
    <source>
        <dbReference type="Pfam" id="PF04542"/>
    </source>
</evidence>
<proteinExistence type="inferred from homology"/>
<dbReference type="RefSeq" id="WP_132415773.1">
    <property type="nucleotide sequence ID" value="NZ_SMKA01000407.1"/>
</dbReference>
<dbReference type="SUPFAM" id="SSF88946">
    <property type="entry name" value="Sigma2 domain of RNA polymerase sigma factors"/>
    <property type="match status" value="1"/>
</dbReference>
<dbReference type="Gene3D" id="1.10.1740.10">
    <property type="match status" value="1"/>
</dbReference>
<protein>
    <submittedName>
        <fullName evidence="8">SigE family RNA polymerase sigma factor</fullName>
    </submittedName>
</protein>
<evidence type="ECO:0000256" key="3">
    <source>
        <dbReference type="ARBA" id="ARBA00023082"/>
    </source>
</evidence>
<sequence length="165" mass="18432">MADWERAFEELLAGRGGALRGYAYLLTGESAAAADLVQDALLKVFGRMRVSSDVVQLEGYVRRAMLNQFLDGRRRAGLWRAKRHLLVHPAEHHDEDRLLTDVVRQALGTLSPKQRACVVLRYYEDLTVPDIAEQLGCAQGTVKRHLADAHAKLATQLAVPEETMK</sequence>
<dbReference type="InterPro" id="IPR013325">
    <property type="entry name" value="RNA_pol_sigma_r2"/>
</dbReference>
<keyword evidence="9" id="KW-1185">Reference proteome</keyword>
<evidence type="ECO:0000256" key="5">
    <source>
        <dbReference type="ARBA" id="ARBA00023163"/>
    </source>
</evidence>
<feature type="domain" description="RNA polymerase sigma-70 region 2" evidence="6">
    <location>
        <begin position="18"/>
        <end position="76"/>
    </location>
</feature>
<keyword evidence="4" id="KW-0238">DNA-binding</keyword>
<evidence type="ECO:0000313" key="9">
    <source>
        <dbReference type="Proteomes" id="UP000295075"/>
    </source>
</evidence>
<evidence type="ECO:0000256" key="2">
    <source>
        <dbReference type="ARBA" id="ARBA00023015"/>
    </source>
</evidence>
<evidence type="ECO:0000256" key="4">
    <source>
        <dbReference type="ARBA" id="ARBA00023125"/>
    </source>
</evidence>
<dbReference type="InterPro" id="IPR014284">
    <property type="entry name" value="RNA_pol_sigma-70_dom"/>
</dbReference>
<dbReference type="CDD" id="cd06171">
    <property type="entry name" value="Sigma70_r4"/>
    <property type="match status" value="1"/>
</dbReference>
<accession>A0A4R4P1N1</accession>
<dbReference type="InterPro" id="IPR013324">
    <property type="entry name" value="RNA_pol_sigma_r3/r4-like"/>
</dbReference>
<evidence type="ECO:0000313" key="8">
    <source>
        <dbReference type="EMBL" id="TDC14467.1"/>
    </source>
</evidence>
<organism evidence="8 9">
    <name type="scientific">Kribbella albertanoniae</name>
    <dbReference type="NCBI Taxonomy" id="1266829"/>
    <lineage>
        <taxon>Bacteria</taxon>
        <taxon>Bacillati</taxon>
        <taxon>Actinomycetota</taxon>
        <taxon>Actinomycetes</taxon>
        <taxon>Propionibacteriales</taxon>
        <taxon>Kribbellaceae</taxon>
        <taxon>Kribbella</taxon>
    </lineage>
</organism>
<feature type="domain" description="RNA polymerase sigma factor 70 region 4 type 2" evidence="7">
    <location>
        <begin position="103"/>
        <end position="153"/>
    </location>
</feature>
<dbReference type="Pfam" id="PF08281">
    <property type="entry name" value="Sigma70_r4_2"/>
    <property type="match status" value="1"/>
</dbReference>
<dbReference type="AlphaFoldDB" id="A0A4R4P1N1"/>
<dbReference type="PANTHER" id="PTHR43133:SF50">
    <property type="entry name" value="ECF RNA POLYMERASE SIGMA FACTOR SIGM"/>
    <property type="match status" value="1"/>
</dbReference>
<dbReference type="GO" id="GO:0016987">
    <property type="term" value="F:sigma factor activity"/>
    <property type="evidence" value="ECO:0007669"/>
    <property type="project" value="UniProtKB-KW"/>
</dbReference>
<dbReference type="EMBL" id="SMKA01000407">
    <property type="protein sequence ID" value="TDC14467.1"/>
    <property type="molecule type" value="Genomic_DNA"/>
</dbReference>